<dbReference type="GO" id="GO:0000724">
    <property type="term" value="P:double-strand break repair via homologous recombination"/>
    <property type="evidence" value="ECO:0007669"/>
    <property type="project" value="TreeGrafter"/>
</dbReference>
<protein>
    <recommendedName>
        <fullName evidence="2">SWIM-type domain-containing protein</fullName>
    </recommendedName>
</protein>
<dbReference type="Proteomes" id="UP001230188">
    <property type="component" value="Unassembled WGS sequence"/>
</dbReference>
<dbReference type="InterPro" id="IPR007527">
    <property type="entry name" value="Znf_SWIM"/>
</dbReference>
<keyword evidence="1" id="KW-0863">Zinc-finger</keyword>
<evidence type="ECO:0000313" key="4">
    <source>
        <dbReference type="Proteomes" id="UP001230188"/>
    </source>
</evidence>
<dbReference type="PROSITE" id="PS50966">
    <property type="entry name" value="ZF_SWIM"/>
    <property type="match status" value="1"/>
</dbReference>
<sequence length="168" mass="18202">MGASFDQIGALDALLELILETTSDADGANPNEKEDGETLASREAVVRRRALRVVNDLFDGDAQGRALVDGAINVLDTRRLYRVVTQPSARSFVAVDPGFAAAAKRYVCFDDFCSCPGFAQVAADADGPILCKHMLAARLAPLVLNTFETKYISDAQYHEAISCRYDPL</sequence>
<accession>A0AAD7UEI0</accession>
<dbReference type="EMBL" id="JAQMWT010000344">
    <property type="protein sequence ID" value="KAJ8603741.1"/>
    <property type="molecule type" value="Genomic_DNA"/>
</dbReference>
<dbReference type="PANTHER" id="PTHR28498:SF1">
    <property type="entry name" value="ZINC FINGER SWIM DOMAIN-CONTAINING PROTEIN 7"/>
    <property type="match status" value="1"/>
</dbReference>
<feature type="domain" description="SWIM-type" evidence="2">
    <location>
        <begin position="105"/>
        <end position="142"/>
    </location>
</feature>
<dbReference type="Pfam" id="PF04434">
    <property type="entry name" value="SWIM"/>
    <property type="match status" value="1"/>
</dbReference>
<dbReference type="AlphaFoldDB" id="A0AAD7UEI0"/>
<name>A0AAD7UEI0_9STRA</name>
<evidence type="ECO:0000313" key="3">
    <source>
        <dbReference type="EMBL" id="KAJ8603741.1"/>
    </source>
</evidence>
<proteinExistence type="predicted"/>
<evidence type="ECO:0000259" key="2">
    <source>
        <dbReference type="PROSITE" id="PS50966"/>
    </source>
</evidence>
<dbReference type="GO" id="GO:0097196">
    <property type="term" value="C:Shu complex"/>
    <property type="evidence" value="ECO:0007669"/>
    <property type="project" value="TreeGrafter"/>
</dbReference>
<comment type="caution">
    <text evidence="3">The sequence shown here is derived from an EMBL/GenBank/DDBJ whole genome shotgun (WGS) entry which is preliminary data.</text>
</comment>
<organism evidence="3 4">
    <name type="scientific">Chrysophaeum taylorii</name>
    <dbReference type="NCBI Taxonomy" id="2483200"/>
    <lineage>
        <taxon>Eukaryota</taxon>
        <taxon>Sar</taxon>
        <taxon>Stramenopiles</taxon>
        <taxon>Ochrophyta</taxon>
        <taxon>Pelagophyceae</taxon>
        <taxon>Pelagomonadales</taxon>
        <taxon>Pelagomonadaceae</taxon>
        <taxon>Chrysophaeum</taxon>
    </lineage>
</organism>
<dbReference type="GO" id="GO:0008270">
    <property type="term" value="F:zinc ion binding"/>
    <property type="evidence" value="ECO:0007669"/>
    <property type="project" value="UniProtKB-KW"/>
</dbReference>
<gene>
    <name evidence="3" type="ORF">CTAYLR_000269</name>
</gene>
<keyword evidence="1" id="KW-0862">Zinc</keyword>
<reference evidence="3" key="1">
    <citation type="submission" date="2023-01" db="EMBL/GenBank/DDBJ databases">
        <title>Metagenome sequencing of chrysophaentin producing Chrysophaeum taylorii.</title>
        <authorList>
            <person name="Davison J."/>
            <person name="Bewley C."/>
        </authorList>
    </citation>
    <scope>NUCLEOTIDE SEQUENCE</scope>
    <source>
        <strain evidence="3">NIES-1699</strain>
    </source>
</reference>
<dbReference type="PANTHER" id="PTHR28498">
    <property type="entry name" value="ZINC FINGER SWIM DOMAIN-CONTAINING PROTEIN 7"/>
    <property type="match status" value="1"/>
</dbReference>
<keyword evidence="4" id="KW-1185">Reference proteome</keyword>
<keyword evidence="1" id="KW-0479">Metal-binding</keyword>
<evidence type="ECO:0000256" key="1">
    <source>
        <dbReference type="PROSITE-ProRule" id="PRU00325"/>
    </source>
</evidence>